<accession>A0A2T2P6I7</accession>
<feature type="signal peptide" evidence="1">
    <location>
        <begin position="1"/>
        <end position="21"/>
    </location>
</feature>
<evidence type="ECO:0000256" key="1">
    <source>
        <dbReference type="SAM" id="SignalP"/>
    </source>
</evidence>
<dbReference type="InterPro" id="IPR011990">
    <property type="entry name" value="TPR-like_helical_dom_sf"/>
</dbReference>
<organism evidence="3 4">
    <name type="scientific">Corynespora cassiicola Philippines</name>
    <dbReference type="NCBI Taxonomy" id="1448308"/>
    <lineage>
        <taxon>Eukaryota</taxon>
        <taxon>Fungi</taxon>
        <taxon>Dikarya</taxon>
        <taxon>Ascomycota</taxon>
        <taxon>Pezizomycotina</taxon>
        <taxon>Dothideomycetes</taxon>
        <taxon>Pleosporomycetidae</taxon>
        <taxon>Pleosporales</taxon>
        <taxon>Corynesporascaceae</taxon>
        <taxon>Corynespora</taxon>
    </lineage>
</organism>
<dbReference type="InterPro" id="IPR053185">
    <property type="entry name" value="SET_domain_protein"/>
</dbReference>
<gene>
    <name evidence="3" type="ORF">BS50DRAFT_542830</name>
</gene>
<dbReference type="STRING" id="1448308.A0A2T2P6I7"/>
<evidence type="ECO:0000259" key="2">
    <source>
        <dbReference type="PROSITE" id="PS50280"/>
    </source>
</evidence>
<feature type="chain" id="PRO_5015612782" evidence="1">
    <location>
        <begin position="22"/>
        <end position="428"/>
    </location>
</feature>
<dbReference type="Proteomes" id="UP000240883">
    <property type="component" value="Unassembled WGS sequence"/>
</dbReference>
<proteinExistence type="predicted"/>
<evidence type="ECO:0000313" key="3">
    <source>
        <dbReference type="EMBL" id="PSN73304.1"/>
    </source>
</evidence>
<dbReference type="EMBL" id="KZ678129">
    <property type="protein sequence ID" value="PSN73304.1"/>
    <property type="molecule type" value="Genomic_DNA"/>
</dbReference>
<dbReference type="PANTHER" id="PTHR47332:SF6">
    <property type="entry name" value="SET DOMAIN-CONTAINING PROTEIN"/>
    <property type="match status" value="1"/>
</dbReference>
<dbReference type="OrthoDB" id="265717at2759"/>
<dbReference type="Pfam" id="PF00856">
    <property type="entry name" value="SET"/>
    <property type="match status" value="1"/>
</dbReference>
<protein>
    <submittedName>
        <fullName evidence="3">SET domain-containing protein</fullName>
    </submittedName>
</protein>
<dbReference type="PANTHER" id="PTHR47332">
    <property type="entry name" value="SET DOMAIN-CONTAINING PROTEIN 5"/>
    <property type="match status" value="1"/>
</dbReference>
<keyword evidence="4" id="KW-1185">Reference proteome</keyword>
<dbReference type="PROSITE" id="PS50280">
    <property type="entry name" value="SET"/>
    <property type="match status" value="1"/>
</dbReference>
<dbReference type="Gene3D" id="1.25.40.10">
    <property type="entry name" value="Tetratricopeptide repeat domain"/>
    <property type="match status" value="1"/>
</dbReference>
<feature type="domain" description="SET" evidence="2">
    <location>
        <begin position="144"/>
        <end position="289"/>
    </location>
</feature>
<dbReference type="AlphaFoldDB" id="A0A2T2P6I7"/>
<dbReference type="CDD" id="cd20071">
    <property type="entry name" value="SET_SMYD"/>
    <property type="match status" value="1"/>
</dbReference>
<dbReference type="SMART" id="SM00317">
    <property type="entry name" value="SET"/>
    <property type="match status" value="1"/>
</dbReference>
<dbReference type="Gene3D" id="2.170.270.10">
    <property type="entry name" value="SET domain"/>
    <property type="match status" value="1"/>
</dbReference>
<sequence>MLIMASYLFFPVASLIISVSASPYIQRLSGQCWHEFPLSRVTLETSKDGSSEVAKMIESPSALRANVPPPQQSPKRDYGQWSYAPVCTEVLESVGSQLCVYTNTSFSNGRGISIFTTPKIADEFAALPAFQDPSGLEDINTFSGAWYTSEIPGKGVGMLAKKQLKFKDRVTAYTPALMAYLEHELSTMQREKYFRIAVSQLPEPTREAYLQLATVYGQPQVRVQDIVKANTFQLEVGGQNHLAVFPETSRLNHACSPNAQYYLDSALLTHFVHATRPIAAGEEILISYTSPIELTDARQEHLNGGFHFTCTCPRCTKKEATDATIREMQAMQASLNDWSASSPATPKLAEKLVQIYRKEGLEGFLDIPYGFAALSYNAVGDFQKATKYAALARETILLKDGPWTQNLQMWNELLKDPQKHWSYKRRQS</sequence>
<name>A0A2T2P6I7_CORCC</name>
<keyword evidence="1" id="KW-0732">Signal</keyword>
<dbReference type="InterPro" id="IPR046341">
    <property type="entry name" value="SET_dom_sf"/>
</dbReference>
<evidence type="ECO:0000313" key="4">
    <source>
        <dbReference type="Proteomes" id="UP000240883"/>
    </source>
</evidence>
<dbReference type="SUPFAM" id="SSF82199">
    <property type="entry name" value="SET domain"/>
    <property type="match status" value="1"/>
</dbReference>
<dbReference type="InterPro" id="IPR001214">
    <property type="entry name" value="SET_dom"/>
</dbReference>
<reference evidence="3 4" key="1">
    <citation type="journal article" date="2018" name="Front. Microbiol.">
        <title>Genome-Wide Analysis of Corynespora cassiicola Leaf Fall Disease Putative Effectors.</title>
        <authorList>
            <person name="Lopez D."/>
            <person name="Ribeiro S."/>
            <person name="Label P."/>
            <person name="Fumanal B."/>
            <person name="Venisse J.S."/>
            <person name="Kohler A."/>
            <person name="de Oliveira R.R."/>
            <person name="Labutti K."/>
            <person name="Lipzen A."/>
            <person name="Lail K."/>
            <person name="Bauer D."/>
            <person name="Ohm R.A."/>
            <person name="Barry K.W."/>
            <person name="Spatafora J."/>
            <person name="Grigoriev I.V."/>
            <person name="Martin F.M."/>
            <person name="Pujade-Renaud V."/>
        </authorList>
    </citation>
    <scope>NUCLEOTIDE SEQUENCE [LARGE SCALE GENOMIC DNA]</scope>
    <source>
        <strain evidence="3 4">Philippines</strain>
    </source>
</reference>